<evidence type="ECO:0000313" key="2">
    <source>
        <dbReference type="Proteomes" id="UP000191154"/>
    </source>
</evidence>
<protein>
    <submittedName>
        <fullName evidence="1">Uncharacterized protein</fullName>
    </submittedName>
</protein>
<sequence length="105" mass="12100">MTERAIKLFVIDRKNWMFSKTAKGAKSSALLHSVIEIDKANGLTVEKYLVYLFEMFANSEVEERDILEKCMSCSESIPDELCIKTTKQLFLYKVVPNRVYGMLPL</sequence>
<accession>A0A1S8MTF2</accession>
<evidence type="ECO:0000313" key="1">
    <source>
        <dbReference type="EMBL" id="OOM07462.1"/>
    </source>
</evidence>
<dbReference type="AlphaFoldDB" id="A0A1S8MTF2"/>
<gene>
    <name evidence="1" type="ORF">CLOSAC_39920</name>
</gene>
<comment type="caution">
    <text evidence="1">The sequence shown here is derived from an EMBL/GenBank/DDBJ whole genome shotgun (WGS) entry which is preliminary data.</text>
</comment>
<dbReference type="Proteomes" id="UP000191154">
    <property type="component" value="Unassembled WGS sequence"/>
</dbReference>
<organism evidence="1 2">
    <name type="scientific">Clostridium saccharobutylicum</name>
    <dbReference type="NCBI Taxonomy" id="169679"/>
    <lineage>
        <taxon>Bacteria</taxon>
        <taxon>Bacillati</taxon>
        <taxon>Bacillota</taxon>
        <taxon>Clostridia</taxon>
        <taxon>Eubacteriales</taxon>
        <taxon>Clostridiaceae</taxon>
        <taxon>Clostridium</taxon>
    </lineage>
</organism>
<name>A0A1S8MTF2_CLOSA</name>
<reference evidence="1 2" key="1">
    <citation type="submission" date="2016-05" db="EMBL/GenBank/DDBJ databases">
        <title>Microbial solvent formation.</title>
        <authorList>
            <person name="Poehlein A."/>
            <person name="Montoya Solano J.D."/>
            <person name="Flitsch S."/>
            <person name="Krabben P."/>
            <person name="Duerre P."/>
            <person name="Daniel R."/>
        </authorList>
    </citation>
    <scope>NUCLEOTIDE SEQUENCE [LARGE SCALE GENOMIC DNA]</scope>
    <source>
        <strain evidence="1 2">L1-8</strain>
    </source>
</reference>
<dbReference type="EMBL" id="LZYZ01000008">
    <property type="protein sequence ID" value="OOM07462.1"/>
    <property type="molecule type" value="Genomic_DNA"/>
</dbReference>
<proteinExistence type="predicted"/>